<name>A0AA35W6K6_GEOBA</name>
<evidence type="ECO:0000313" key="2">
    <source>
        <dbReference type="EMBL" id="CAI7997813.1"/>
    </source>
</evidence>
<feature type="non-terminal residue" evidence="2">
    <location>
        <position position="283"/>
    </location>
</feature>
<evidence type="ECO:0000256" key="1">
    <source>
        <dbReference type="SAM" id="MobiDB-lite"/>
    </source>
</evidence>
<dbReference type="PANTHER" id="PTHR33331">
    <property type="entry name" value="COILED-COIL DOMAIN-CONTAINING PROTEIN 162"/>
    <property type="match status" value="1"/>
</dbReference>
<gene>
    <name evidence="2" type="ORF">GBAR_LOCUS2248</name>
</gene>
<dbReference type="AlphaFoldDB" id="A0AA35W6K6"/>
<organism evidence="2 3">
    <name type="scientific">Geodia barretti</name>
    <name type="common">Barrett's horny sponge</name>
    <dbReference type="NCBI Taxonomy" id="519541"/>
    <lineage>
        <taxon>Eukaryota</taxon>
        <taxon>Metazoa</taxon>
        <taxon>Porifera</taxon>
        <taxon>Demospongiae</taxon>
        <taxon>Heteroscleromorpha</taxon>
        <taxon>Tetractinellida</taxon>
        <taxon>Astrophorina</taxon>
        <taxon>Geodiidae</taxon>
        <taxon>Geodia</taxon>
    </lineage>
</organism>
<feature type="compositionally biased region" description="Gly residues" evidence="1">
    <location>
        <begin position="12"/>
        <end position="24"/>
    </location>
</feature>
<reference evidence="2" key="1">
    <citation type="submission" date="2023-03" db="EMBL/GenBank/DDBJ databases">
        <authorList>
            <person name="Steffen K."/>
            <person name="Cardenas P."/>
        </authorList>
    </citation>
    <scope>NUCLEOTIDE SEQUENCE</scope>
</reference>
<comment type="caution">
    <text evidence="2">The sequence shown here is derived from an EMBL/GenBank/DDBJ whole genome shotgun (WGS) entry which is preliminary data.</text>
</comment>
<sequence>MNFSTLRSLEGATGGPNIGGGGGSVTRKSSEPPLSVGMITTASEMGKVLSVKKALQKAFISVQLEKSAVRDHMLASRFHSTGKTRNGMETAKCGAVEEFCVNLVKVMSQYSLRLQILQLYQSLTCLLHTFPATRDGYFTVGQVSTTPKSVPPLVKDPRSALSRPPLLLTKDGSRIRNLWYIPHTTEILTMFSEGALEDRVTRLKTILSLVSPLVMILWYQVSYVRLGTCEGEGRRGFSGDWGGTEGIGNVVQRLQNEIADLPDPFRSTTGLHTILQIFENAHH</sequence>
<accession>A0AA35W6K6</accession>
<dbReference type="InterPro" id="IPR040401">
    <property type="entry name" value="CCDC162"/>
</dbReference>
<feature type="region of interest" description="Disordered" evidence="1">
    <location>
        <begin position="1"/>
        <end position="33"/>
    </location>
</feature>
<dbReference type="PANTHER" id="PTHR33331:SF13">
    <property type="entry name" value="COILED-COIL DOMAIN CONTAINING 162"/>
    <property type="match status" value="1"/>
</dbReference>
<proteinExistence type="predicted"/>
<protein>
    <submittedName>
        <fullName evidence="2">Uncharacterized protein</fullName>
    </submittedName>
</protein>
<dbReference type="Proteomes" id="UP001174909">
    <property type="component" value="Unassembled WGS sequence"/>
</dbReference>
<dbReference type="EMBL" id="CASHTH010000329">
    <property type="protein sequence ID" value="CAI7997813.1"/>
    <property type="molecule type" value="Genomic_DNA"/>
</dbReference>
<evidence type="ECO:0000313" key="3">
    <source>
        <dbReference type="Proteomes" id="UP001174909"/>
    </source>
</evidence>
<keyword evidence="3" id="KW-1185">Reference proteome</keyword>